<dbReference type="GO" id="GO:1901982">
    <property type="term" value="F:maltose binding"/>
    <property type="evidence" value="ECO:0007669"/>
    <property type="project" value="TreeGrafter"/>
</dbReference>
<proteinExistence type="inferred from homology"/>
<dbReference type="PANTHER" id="PTHR30061:SF50">
    <property type="entry name" value="MALTOSE_MALTODEXTRIN-BINDING PERIPLASMIC PROTEIN"/>
    <property type="match status" value="1"/>
</dbReference>
<dbReference type="SUPFAM" id="SSF53850">
    <property type="entry name" value="Periplasmic binding protein-like II"/>
    <property type="match status" value="1"/>
</dbReference>
<dbReference type="GO" id="GO:0042956">
    <property type="term" value="P:maltodextrin transmembrane transport"/>
    <property type="evidence" value="ECO:0007669"/>
    <property type="project" value="TreeGrafter"/>
</dbReference>
<protein>
    <submittedName>
        <fullName evidence="5">Extracellular solute-binding protein</fullName>
    </submittedName>
</protein>
<feature type="signal peptide" evidence="4">
    <location>
        <begin position="1"/>
        <end position="22"/>
    </location>
</feature>
<organism evidence="5 6">
    <name type="scientific">Candidatus Ornithomonoglobus intestinigallinarum</name>
    <dbReference type="NCBI Taxonomy" id="2840894"/>
    <lineage>
        <taxon>Bacteria</taxon>
        <taxon>Bacillati</taxon>
        <taxon>Bacillota</taxon>
        <taxon>Clostridia</taxon>
        <taxon>Candidatus Ornithomonoglobus</taxon>
    </lineage>
</organism>
<dbReference type="AlphaFoldDB" id="A0A9D1KQR8"/>
<dbReference type="InterPro" id="IPR006059">
    <property type="entry name" value="SBP"/>
</dbReference>
<dbReference type="Gene3D" id="3.40.190.10">
    <property type="entry name" value="Periplasmic binding protein-like II"/>
    <property type="match status" value="3"/>
</dbReference>
<evidence type="ECO:0000256" key="4">
    <source>
        <dbReference type="SAM" id="SignalP"/>
    </source>
</evidence>
<evidence type="ECO:0000256" key="2">
    <source>
        <dbReference type="ARBA" id="ARBA00022448"/>
    </source>
</evidence>
<dbReference type="EMBL" id="DVLU01000052">
    <property type="protein sequence ID" value="HIT85321.1"/>
    <property type="molecule type" value="Genomic_DNA"/>
</dbReference>
<dbReference type="PANTHER" id="PTHR30061">
    <property type="entry name" value="MALTOSE-BINDING PERIPLASMIC PROTEIN"/>
    <property type="match status" value="1"/>
</dbReference>
<sequence length="379" mass="42130">MKRYIKAAAVAAALSVLLTSCGIRQTEYEREDTVTLTVAVRAGETGLIQKIQPGFEAENPSVKLKITELSAGFEQYSLYASAFSSGEYLFDLVETEDVWIDDFIRKGWIDVLPESLNPGEGYFGYVYDSFGRGDAYWAVPFQMDLGMLFSLDEYGWDGEYSSMAGKSAGNAGALKIEDDREDIICALMELIEYCDGDVQTALELYGSIYKYAGSERVKLNEFKKGNVPVMHSWSSIIPSLYDDSSKVVATFRAHNTPLSPEGNETTVAKLFGFAVSSLSEHKPECERFLEYISRDSVQTQLIEQSGMYPMKPDMYEDLTIVSTWKHIPAMSSRMENVSIRPHTENYAASALDVREAVYAYLEGTAGAEEAAAKIQGFLN</sequence>
<comment type="similarity">
    <text evidence="1">Belongs to the bacterial solute-binding protein 1 family.</text>
</comment>
<evidence type="ECO:0000313" key="5">
    <source>
        <dbReference type="EMBL" id="HIT85321.1"/>
    </source>
</evidence>
<evidence type="ECO:0000313" key="6">
    <source>
        <dbReference type="Proteomes" id="UP000824165"/>
    </source>
</evidence>
<feature type="chain" id="PRO_5038473660" evidence="4">
    <location>
        <begin position="23"/>
        <end position="379"/>
    </location>
</feature>
<comment type="caution">
    <text evidence="5">The sequence shown here is derived from an EMBL/GenBank/DDBJ whole genome shotgun (WGS) entry which is preliminary data.</text>
</comment>
<accession>A0A9D1KQR8</accession>
<dbReference type="Pfam" id="PF13416">
    <property type="entry name" value="SBP_bac_8"/>
    <property type="match status" value="1"/>
</dbReference>
<gene>
    <name evidence="5" type="ORF">IAA60_05385</name>
</gene>
<dbReference type="GO" id="GO:0015768">
    <property type="term" value="P:maltose transport"/>
    <property type="evidence" value="ECO:0007669"/>
    <property type="project" value="TreeGrafter"/>
</dbReference>
<name>A0A9D1KQR8_9FIRM</name>
<reference evidence="5" key="1">
    <citation type="submission" date="2020-10" db="EMBL/GenBank/DDBJ databases">
        <authorList>
            <person name="Gilroy R."/>
        </authorList>
    </citation>
    <scope>NUCLEOTIDE SEQUENCE</scope>
    <source>
        <strain evidence="5">CHK181-108</strain>
    </source>
</reference>
<evidence type="ECO:0000256" key="1">
    <source>
        <dbReference type="ARBA" id="ARBA00008520"/>
    </source>
</evidence>
<dbReference type="Proteomes" id="UP000824165">
    <property type="component" value="Unassembled WGS sequence"/>
</dbReference>
<keyword evidence="2" id="KW-0813">Transport</keyword>
<evidence type="ECO:0000256" key="3">
    <source>
        <dbReference type="ARBA" id="ARBA00022729"/>
    </source>
</evidence>
<keyword evidence="3 4" id="KW-0732">Signal</keyword>
<dbReference type="PROSITE" id="PS51257">
    <property type="entry name" value="PROKAR_LIPOPROTEIN"/>
    <property type="match status" value="1"/>
</dbReference>
<dbReference type="GO" id="GO:0055052">
    <property type="term" value="C:ATP-binding cassette (ABC) transporter complex, substrate-binding subunit-containing"/>
    <property type="evidence" value="ECO:0007669"/>
    <property type="project" value="TreeGrafter"/>
</dbReference>
<reference evidence="5" key="2">
    <citation type="journal article" date="2021" name="PeerJ">
        <title>Extensive microbial diversity within the chicken gut microbiome revealed by metagenomics and culture.</title>
        <authorList>
            <person name="Gilroy R."/>
            <person name="Ravi A."/>
            <person name="Getino M."/>
            <person name="Pursley I."/>
            <person name="Horton D.L."/>
            <person name="Alikhan N.F."/>
            <person name="Baker D."/>
            <person name="Gharbi K."/>
            <person name="Hall N."/>
            <person name="Watson M."/>
            <person name="Adriaenssens E.M."/>
            <person name="Foster-Nyarko E."/>
            <person name="Jarju S."/>
            <person name="Secka A."/>
            <person name="Antonio M."/>
            <person name="Oren A."/>
            <person name="Chaudhuri R.R."/>
            <person name="La Ragione R."/>
            <person name="Hildebrand F."/>
            <person name="Pallen M.J."/>
        </authorList>
    </citation>
    <scope>NUCLEOTIDE SEQUENCE</scope>
    <source>
        <strain evidence="5">CHK181-108</strain>
    </source>
</reference>